<keyword evidence="3" id="KW-1185">Reference proteome</keyword>
<dbReference type="Proteomes" id="UP000193689">
    <property type="component" value="Unassembled WGS sequence"/>
</dbReference>
<accession>A0A1Y2EH64</accession>
<comment type="caution">
    <text evidence="2">The sequence shown here is derived from an EMBL/GenBank/DDBJ whole genome shotgun (WGS) entry which is preliminary data.</text>
</comment>
<reference evidence="2 3" key="1">
    <citation type="submission" date="2016-07" db="EMBL/GenBank/DDBJ databases">
        <title>Pervasive Adenine N6-methylation of Active Genes in Fungi.</title>
        <authorList>
            <consortium name="DOE Joint Genome Institute"/>
            <person name="Mondo S.J."/>
            <person name="Dannebaum R.O."/>
            <person name="Kuo R.C."/>
            <person name="Labutti K."/>
            <person name="Haridas S."/>
            <person name="Kuo A."/>
            <person name="Salamov A."/>
            <person name="Ahrendt S.R."/>
            <person name="Lipzen A."/>
            <person name="Sullivan W."/>
            <person name="Andreopoulos W.B."/>
            <person name="Clum A."/>
            <person name="Lindquist E."/>
            <person name="Daum C."/>
            <person name="Ramamoorthy G.K."/>
            <person name="Gryganskyi A."/>
            <person name="Culley D."/>
            <person name="Magnuson J.K."/>
            <person name="James T.Y."/>
            <person name="O'Malley M.A."/>
            <person name="Stajich J.E."/>
            <person name="Spatafora J.W."/>
            <person name="Visel A."/>
            <person name="Grigoriev I.V."/>
        </authorList>
    </citation>
    <scope>NUCLEOTIDE SEQUENCE [LARGE SCALE GENOMIC DNA]</scope>
    <source>
        <strain evidence="2 3">CBS 129021</strain>
    </source>
</reference>
<protein>
    <recommendedName>
        <fullName evidence="4">CBM-cenC domain-containing protein</fullName>
    </recommendedName>
</protein>
<evidence type="ECO:0008006" key="4">
    <source>
        <dbReference type="Google" id="ProtNLM"/>
    </source>
</evidence>
<evidence type="ECO:0000256" key="1">
    <source>
        <dbReference type="SAM" id="SignalP"/>
    </source>
</evidence>
<dbReference type="EMBL" id="MCFJ01000001">
    <property type="protein sequence ID" value="ORY70912.1"/>
    <property type="molecule type" value="Genomic_DNA"/>
</dbReference>
<feature type="signal peptide" evidence="1">
    <location>
        <begin position="1"/>
        <end position="18"/>
    </location>
</feature>
<sequence length="428" mass="44931">MRVNSFLAMASFLSVGLGMPASSPQSCDMLAGVIERIQDADAVSMCENLMAKAREEIPGRPSVNAPQTTVTTTVTTGTTVTAVTTPTTTTTVVTSTSTTITTTFTTVKTITKADNTKTTTTSTITVPGTNPTTVTRLQELKARTTAEAHLMAEDIPLGLKDIPTSDLEDACMCVCTIDGGCPPRRPTVTVTTTVTGSVTVTTGGTATVSTFTSATSTNTQSVTVTTTISSTSTIVTTTTTTTGSGPTVTCGSCESTNNMALNGGFENSPLTGSDWTITASGAPVSDICTDADYAFDGSKYLTYHAVPADGLSQATIRQIMAVCPSRPYMLTFAVGAFNDGMEDINHTTEFLVMYNGKTVRSADQPCSTIAQCPTYKNGMYWRTITINLPSTSSTGNCNPILDFIFRTPSSNLNQDWYYGLDQVSLVGA</sequence>
<keyword evidence="1" id="KW-0732">Signal</keyword>
<evidence type="ECO:0000313" key="3">
    <source>
        <dbReference type="Proteomes" id="UP000193689"/>
    </source>
</evidence>
<organism evidence="2 3">
    <name type="scientific">Pseudomassariella vexata</name>
    <dbReference type="NCBI Taxonomy" id="1141098"/>
    <lineage>
        <taxon>Eukaryota</taxon>
        <taxon>Fungi</taxon>
        <taxon>Dikarya</taxon>
        <taxon>Ascomycota</taxon>
        <taxon>Pezizomycotina</taxon>
        <taxon>Sordariomycetes</taxon>
        <taxon>Xylariomycetidae</taxon>
        <taxon>Amphisphaeriales</taxon>
        <taxon>Pseudomassariaceae</taxon>
        <taxon>Pseudomassariella</taxon>
    </lineage>
</organism>
<name>A0A1Y2EH64_9PEZI</name>
<dbReference type="AlphaFoldDB" id="A0A1Y2EH64"/>
<dbReference type="Gene3D" id="2.60.120.260">
    <property type="entry name" value="Galactose-binding domain-like"/>
    <property type="match status" value="1"/>
</dbReference>
<proteinExistence type="predicted"/>
<gene>
    <name evidence="2" type="ORF">BCR38DRAFT_479446</name>
</gene>
<feature type="chain" id="PRO_5010998324" description="CBM-cenC domain-containing protein" evidence="1">
    <location>
        <begin position="19"/>
        <end position="428"/>
    </location>
</feature>
<dbReference type="InParanoid" id="A0A1Y2EH64"/>
<dbReference type="GeneID" id="63779365"/>
<dbReference type="RefSeq" id="XP_040720504.1">
    <property type="nucleotide sequence ID" value="XM_040863153.1"/>
</dbReference>
<evidence type="ECO:0000313" key="2">
    <source>
        <dbReference type="EMBL" id="ORY70912.1"/>
    </source>
</evidence>